<evidence type="ECO:0000256" key="3">
    <source>
        <dbReference type="ARBA" id="ARBA00022692"/>
    </source>
</evidence>
<evidence type="ECO:0000256" key="12">
    <source>
        <dbReference type="SAM" id="MobiDB-lite"/>
    </source>
</evidence>
<keyword evidence="4" id="KW-0378">Hydrolase</keyword>
<evidence type="ECO:0000313" key="16">
    <source>
        <dbReference type="Proteomes" id="UP000239560"/>
    </source>
</evidence>
<dbReference type="EMBL" id="LCTV02000006">
    <property type="protein sequence ID" value="PRQ74722.1"/>
    <property type="molecule type" value="Genomic_DNA"/>
</dbReference>
<feature type="compositionally biased region" description="Polar residues" evidence="12">
    <location>
        <begin position="125"/>
        <end position="137"/>
    </location>
</feature>
<evidence type="ECO:0000259" key="14">
    <source>
        <dbReference type="Pfam" id="PF10497"/>
    </source>
</evidence>
<comment type="caution">
    <text evidence="15">The sequence shown here is derived from an EMBL/GenBank/DDBJ whole genome shotgun (WGS) entry which is preliminary data.</text>
</comment>
<dbReference type="Pfam" id="PF10497">
    <property type="entry name" value="zf-4CXXC_R1"/>
    <property type="match status" value="1"/>
</dbReference>
<keyword evidence="11" id="KW-0539">Nucleus</keyword>
<evidence type="ECO:0000256" key="6">
    <source>
        <dbReference type="ARBA" id="ARBA00022989"/>
    </source>
</evidence>
<dbReference type="GO" id="GO:0005634">
    <property type="term" value="C:nucleus"/>
    <property type="evidence" value="ECO:0007669"/>
    <property type="project" value="UniProtKB-SubCell"/>
</dbReference>
<dbReference type="GO" id="GO:0008654">
    <property type="term" value="P:phospholipid biosynthetic process"/>
    <property type="evidence" value="ECO:0007669"/>
    <property type="project" value="TreeGrafter"/>
</dbReference>
<evidence type="ECO:0000256" key="2">
    <source>
        <dbReference type="ARBA" id="ARBA00004477"/>
    </source>
</evidence>
<feature type="compositionally biased region" description="Low complexity" evidence="12">
    <location>
        <begin position="307"/>
        <end position="316"/>
    </location>
</feature>
<evidence type="ECO:0000313" key="15">
    <source>
        <dbReference type="EMBL" id="PRQ74722.1"/>
    </source>
</evidence>
<feature type="compositionally biased region" description="Basic and acidic residues" evidence="12">
    <location>
        <begin position="573"/>
        <end position="594"/>
    </location>
</feature>
<dbReference type="GO" id="GO:0005789">
    <property type="term" value="C:endoplasmic reticulum membrane"/>
    <property type="evidence" value="ECO:0007669"/>
    <property type="project" value="UniProtKB-SubCell"/>
</dbReference>
<feature type="region of interest" description="Disordered" evidence="12">
    <location>
        <begin position="64"/>
        <end position="165"/>
    </location>
</feature>
<reference evidence="15 16" key="1">
    <citation type="journal article" date="2018" name="Elife">
        <title>Functional genomics of lipid metabolism in the oleaginous yeast Rhodosporidium toruloides.</title>
        <authorList>
            <person name="Coradetti S.T."/>
            <person name="Pinel D."/>
            <person name="Geiselman G."/>
            <person name="Ito M."/>
            <person name="Mondo S."/>
            <person name="Reilly M.C."/>
            <person name="Cheng Y.F."/>
            <person name="Bauer S."/>
            <person name="Grigoriev I."/>
            <person name="Gladden J.M."/>
            <person name="Simmons B.A."/>
            <person name="Brem R."/>
            <person name="Arkin A.P."/>
            <person name="Skerker J.M."/>
        </authorList>
    </citation>
    <scope>NUCLEOTIDE SEQUENCE [LARGE SCALE GENOMIC DNA]</scope>
    <source>
        <strain evidence="15 16">NBRC 0880</strain>
    </source>
</reference>
<evidence type="ECO:0000256" key="5">
    <source>
        <dbReference type="ARBA" id="ARBA00022824"/>
    </source>
</evidence>
<proteinExistence type="predicted"/>
<dbReference type="GO" id="GO:0010945">
    <property type="term" value="F:coenzyme A diphosphatase activity"/>
    <property type="evidence" value="ECO:0007669"/>
    <property type="project" value="InterPro"/>
</dbReference>
<feature type="transmembrane region" description="Helical" evidence="13">
    <location>
        <begin position="1099"/>
        <end position="1119"/>
    </location>
</feature>
<feature type="compositionally biased region" description="Basic residues" evidence="12">
    <location>
        <begin position="663"/>
        <end position="672"/>
    </location>
</feature>
<feature type="compositionally biased region" description="Basic and acidic residues" evidence="12">
    <location>
        <begin position="861"/>
        <end position="873"/>
    </location>
</feature>
<feature type="compositionally biased region" description="Polar residues" evidence="12">
    <location>
        <begin position="105"/>
        <end position="114"/>
    </location>
</feature>
<evidence type="ECO:0000256" key="13">
    <source>
        <dbReference type="SAM" id="Phobius"/>
    </source>
</evidence>
<feature type="region of interest" description="Disordered" evidence="12">
    <location>
        <begin position="1"/>
        <end position="52"/>
    </location>
</feature>
<feature type="region of interest" description="Disordered" evidence="12">
    <location>
        <begin position="297"/>
        <end position="404"/>
    </location>
</feature>
<feature type="domain" description="Zinc-finger" evidence="14">
    <location>
        <begin position="180"/>
        <end position="265"/>
    </location>
</feature>
<accession>A0A2T0A9R3</accession>
<dbReference type="GO" id="GO:0019915">
    <property type="term" value="P:lipid storage"/>
    <property type="evidence" value="ECO:0007669"/>
    <property type="project" value="InterPro"/>
</dbReference>
<feature type="compositionally biased region" description="Low complexity" evidence="12">
    <location>
        <begin position="347"/>
        <end position="359"/>
    </location>
</feature>
<name>A0A2T0A9R3_RHOTO</name>
<dbReference type="PANTHER" id="PTHR23129">
    <property type="entry name" value="ACYL-COENZYME A DIPHOSPHATASE FITM2"/>
    <property type="match status" value="1"/>
</dbReference>
<keyword evidence="10" id="KW-0804">Transcription</keyword>
<sequence>MATAGPPLLATDAHTAQSTPATATPLPSDPETPLVASTPSSSPASASTTAAAVKPSALVGAAMDTEQSVAVSEQPSALGLSKTDVKMGSLPPRETAIVGPFTLPGTAQSTSNGASGAEGKRARTPTEQTTADPSSSVAPVANGAGEKADAAPPKKKRKSAVPKVYCHQDHSAHELSKVLRCTAMKPAPKTKATPEGGTPMKQCSASYCERCLLNRYGENMQEILSGASTTWTCPSCRGLCTCAACRNKREPKPEKVVEKPKENGVGMLGEMVLSGGRSAAKLARSRLSATFTESGIPAAQSLTNDHSSPSTSTSAPKKPKKLKKPRESSPLSMSKGKGKMEESANVDAAGLSDSGLSDLTDSDAESSSKKKKGGKRSVGMSKTGSGSGSTAAGAGPKRAMPPKVPPPLISPTKTHPLSSVYYPYPTLPCTDSILCRLHLREFFLRFLHLMPSLALPSSSSSKSPSPYVARVISALSDDILWLWTDHDSAAEVAQLRLLAGLVELLLRDRSWAIPKLQREELVDLQEEVKVAIAGVQRQQEVYDRPWRTAGRALEKGVGKPWVGQGLEWEKNAKERREEAERVMKEKQKEKMKVEGDEDSELSSLSGSESEEEDEDEDEYDDGASTATTATTSTKRRMVTDDDEEIDMLASDYEEPPRAPSPLKMKKRRKRKGARETPAEERLALMCGLIELACQTEPVRNDIQNGLDSHYRVNIDIKKDRTSVTRETADEVRGLKEKKDALEKPPGNNASLRVQEWQDEVDKIDGEIKEAEVNGMKEGWRIQYEFFRNDMGNRIRFQSIGKDAFGNEYYFVTPPPSSLFKNVSAATSSAFPLNRKPEDDGKRDYPLSYCVVVHGQRPVGQSERKDVKGKAKAEDGDDEEEKPKVEVADAAPATDEWYVVSGIDDLDTLVDWVNLAVRHAKYNVDFAHFQLEHPKTKVQGRPAPLPTPDQIKLYEQRADEMDWNLGDKLRQFADAIRWTRELALEEKEGGGVSVITLASFSSLALKLRMSTATATRARAHTRQAYSPRQRVLLLFTLTALAGTVYSVLNVSSAATAFRSRLPAHTLTKITESESAFPVQFSLPFFADKRNPINQLFVKRAWAWITALFLAFLVAVFLFPSPLPAQTASSSTRTTSQTRTQAVSTAHVAASVRRYLLASLYWFYLTQATWFGRSLGPSITFRILRSSGAVCVPSALSSEAIAQAGQGGLHADGPHDAAAPPLVCTGAKGEYWRGGHDVSGHAFMMIHCGMFLFELVYPLLPALFPSLFQYASSRPPAAPKRLHPVVMVLGYIAVAMIALCWWMLLMTSLFFHSSTEKLTGVAFGVLGWYISGM</sequence>
<evidence type="ECO:0000256" key="4">
    <source>
        <dbReference type="ARBA" id="ARBA00022801"/>
    </source>
</evidence>
<feature type="transmembrane region" description="Helical" evidence="13">
    <location>
        <begin position="1283"/>
        <end position="1302"/>
    </location>
</feature>
<feature type="transmembrane region" description="Helical" evidence="13">
    <location>
        <begin position="1240"/>
        <end position="1262"/>
    </location>
</feature>
<evidence type="ECO:0000256" key="11">
    <source>
        <dbReference type="ARBA" id="ARBA00023242"/>
    </source>
</evidence>
<dbReference type="Proteomes" id="UP000239560">
    <property type="component" value="Unassembled WGS sequence"/>
</dbReference>
<dbReference type="Pfam" id="PF10261">
    <property type="entry name" value="FIT"/>
    <property type="match status" value="1"/>
</dbReference>
<feature type="compositionally biased region" description="Low complexity" evidence="12">
    <location>
        <begin position="32"/>
        <end position="52"/>
    </location>
</feature>
<evidence type="ECO:0000256" key="7">
    <source>
        <dbReference type="ARBA" id="ARBA00023015"/>
    </source>
</evidence>
<keyword evidence="6 13" id="KW-1133">Transmembrane helix</keyword>
<feature type="region of interest" description="Disordered" evidence="12">
    <location>
        <begin position="573"/>
        <end position="678"/>
    </location>
</feature>
<gene>
    <name evidence="15" type="ORF">AAT19DRAFT_15075</name>
</gene>
<feature type="region of interest" description="Disordered" evidence="12">
    <location>
        <begin position="859"/>
        <end position="883"/>
    </location>
</feature>
<dbReference type="InterPro" id="IPR019388">
    <property type="entry name" value="FIT"/>
</dbReference>
<dbReference type="InterPro" id="IPR018866">
    <property type="entry name" value="Znf-4CXXC_R1"/>
</dbReference>
<feature type="compositionally biased region" description="Acidic residues" evidence="12">
    <location>
        <begin position="608"/>
        <end position="621"/>
    </location>
</feature>
<dbReference type="OrthoDB" id="5579088at2759"/>
<keyword evidence="3 13" id="KW-0812">Transmembrane</keyword>
<keyword evidence="7" id="KW-0805">Transcription regulation</keyword>
<feature type="transmembrane region" description="Helical" evidence="13">
    <location>
        <begin position="1029"/>
        <end position="1047"/>
    </location>
</feature>
<dbReference type="PANTHER" id="PTHR23129:SF0">
    <property type="entry name" value="ACYL-COENZYME A DIPHOSPHATASE FITM2"/>
    <property type="match status" value="1"/>
</dbReference>
<dbReference type="GO" id="GO:0034389">
    <property type="term" value="P:lipid droplet organization"/>
    <property type="evidence" value="ECO:0007669"/>
    <property type="project" value="TreeGrafter"/>
</dbReference>
<keyword evidence="8" id="KW-0443">Lipid metabolism</keyword>
<feature type="compositionally biased region" description="Low complexity" evidence="12">
    <location>
        <begin position="377"/>
        <end position="398"/>
    </location>
</feature>
<evidence type="ECO:0000256" key="8">
    <source>
        <dbReference type="ARBA" id="ARBA00023098"/>
    </source>
</evidence>
<evidence type="ECO:0000256" key="10">
    <source>
        <dbReference type="ARBA" id="ARBA00023163"/>
    </source>
</evidence>
<feature type="compositionally biased region" description="Low complexity" evidence="12">
    <location>
        <begin position="622"/>
        <end position="632"/>
    </location>
</feature>
<organism evidence="15 16">
    <name type="scientific">Rhodotorula toruloides</name>
    <name type="common">Yeast</name>
    <name type="synonym">Rhodosporidium toruloides</name>
    <dbReference type="NCBI Taxonomy" id="5286"/>
    <lineage>
        <taxon>Eukaryota</taxon>
        <taxon>Fungi</taxon>
        <taxon>Dikarya</taxon>
        <taxon>Basidiomycota</taxon>
        <taxon>Pucciniomycotina</taxon>
        <taxon>Microbotryomycetes</taxon>
        <taxon>Sporidiobolales</taxon>
        <taxon>Sporidiobolaceae</taxon>
        <taxon>Rhodotorula</taxon>
    </lineage>
</organism>
<evidence type="ECO:0000256" key="9">
    <source>
        <dbReference type="ARBA" id="ARBA00023136"/>
    </source>
</evidence>
<feature type="compositionally biased region" description="Polar residues" evidence="12">
    <location>
        <begin position="65"/>
        <end position="75"/>
    </location>
</feature>
<evidence type="ECO:0000256" key="1">
    <source>
        <dbReference type="ARBA" id="ARBA00004123"/>
    </source>
</evidence>
<keyword evidence="5" id="KW-0256">Endoplasmic reticulum</keyword>
<keyword evidence="9 13" id="KW-0472">Membrane</keyword>
<comment type="subcellular location">
    <subcellularLocation>
        <location evidence="2">Endoplasmic reticulum membrane</location>
        <topology evidence="2">Multi-pass membrane protein</topology>
    </subcellularLocation>
    <subcellularLocation>
        <location evidence="1">Nucleus</location>
    </subcellularLocation>
</comment>
<protein>
    <submittedName>
        <fullName evidence="15">Cell wall surface anchor family protein</fullName>
    </submittedName>
</protein>